<dbReference type="EMBL" id="BJCF01000007">
    <property type="protein sequence ID" value="GCL41313.1"/>
    <property type="molecule type" value="Genomic_DNA"/>
</dbReference>
<reference evidence="2" key="1">
    <citation type="submission" date="2019-02" db="EMBL/GenBank/DDBJ databases">
        <title>Draft genome sequence of Dolichospermum planctonicum NIES-80.</title>
        <authorList>
            <person name="Yamaguchi H."/>
            <person name="Suzuki S."/>
            <person name="Kawachi M."/>
        </authorList>
    </citation>
    <scope>NUCLEOTIDE SEQUENCE [LARGE SCALE GENOMIC DNA]</scope>
    <source>
        <strain evidence="2">NIES-80</strain>
    </source>
</reference>
<protein>
    <submittedName>
        <fullName evidence="1">Uncharacterized protein</fullName>
    </submittedName>
</protein>
<organism evidence="1 2">
    <name type="scientific">Dolichospermum planctonicum</name>
    <dbReference type="NCBI Taxonomy" id="136072"/>
    <lineage>
        <taxon>Bacteria</taxon>
        <taxon>Bacillati</taxon>
        <taxon>Cyanobacteriota</taxon>
        <taxon>Cyanophyceae</taxon>
        <taxon>Nostocales</taxon>
        <taxon>Aphanizomenonaceae</taxon>
        <taxon>Dolichospermum</taxon>
    </lineage>
</organism>
<dbReference type="AlphaFoldDB" id="A0A480AC23"/>
<dbReference type="RefSeq" id="WP_137907055.1">
    <property type="nucleotide sequence ID" value="NZ_BJCF01000007.1"/>
</dbReference>
<accession>A0A480AC23</accession>
<comment type="caution">
    <text evidence="1">The sequence shown here is derived from an EMBL/GenBank/DDBJ whole genome shotgun (WGS) entry which is preliminary data.</text>
</comment>
<evidence type="ECO:0000313" key="2">
    <source>
        <dbReference type="Proteomes" id="UP000299367"/>
    </source>
</evidence>
<name>A0A480AC23_9CYAN</name>
<evidence type="ECO:0000313" key="1">
    <source>
        <dbReference type="EMBL" id="GCL41313.1"/>
    </source>
</evidence>
<sequence length="62" mass="6110">MESSNEQSSPSQAQTASQNIATACVTGAISGLLVAPVTPLLGCVTGVVVQAAIELVRPSAAN</sequence>
<gene>
    <name evidence="1" type="ORF">NIES80_10080</name>
</gene>
<dbReference type="Proteomes" id="UP000299367">
    <property type="component" value="Unassembled WGS sequence"/>
</dbReference>
<proteinExistence type="predicted"/>